<dbReference type="PANTHER" id="PTHR23028:SF53">
    <property type="entry name" value="ACYL_TRANSF_3 DOMAIN-CONTAINING PROTEIN"/>
    <property type="match status" value="1"/>
</dbReference>
<keyword evidence="1" id="KW-1133">Transmembrane helix</keyword>
<evidence type="ECO:0000256" key="1">
    <source>
        <dbReference type="SAM" id="Phobius"/>
    </source>
</evidence>
<name>A0A1P8JXE5_9BURK</name>
<dbReference type="InterPro" id="IPR050879">
    <property type="entry name" value="Acyltransferase_3"/>
</dbReference>
<dbReference type="AlphaFoldDB" id="A0A1P8JXE5"/>
<keyword evidence="1" id="KW-0472">Membrane</keyword>
<keyword evidence="4" id="KW-1185">Reference proteome</keyword>
<accession>A0A1P8JXE5</accession>
<feature type="transmembrane region" description="Helical" evidence="1">
    <location>
        <begin position="299"/>
        <end position="318"/>
    </location>
</feature>
<evidence type="ECO:0000313" key="3">
    <source>
        <dbReference type="EMBL" id="APW38432.1"/>
    </source>
</evidence>
<feature type="transmembrane region" description="Helical" evidence="1">
    <location>
        <begin position="71"/>
        <end position="89"/>
    </location>
</feature>
<dbReference type="GO" id="GO:0016020">
    <property type="term" value="C:membrane"/>
    <property type="evidence" value="ECO:0007669"/>
    <property type="project" value="TreeGrafter"/>
</dbReference>
<dbReference type="Proteomes" id="UP000186609">
    <property type="component" value="Chromosome"/>
</dbReference>
<proteinExistence type="predicted"/>
<dbReference type="STRING" id="1842727.RD110_15525"/>
<gene>
    <name evidence="3" type="ORF">RD110_15525</name>
</gene>
<feature type="transmembrane region" description="Helical" evidence="1">
    <location>
        <begin position="135"/>
        <end position="153"/>
    </location>
</feature>
<protein>
    <recommendedName>
        <fullName evidence="2">Acyltransferase 3 domain-containing protein</fullName>
    </recommendedName>
</protein>
<dbReference type="Pfam" id="PF01757">
    <property type="entry name" value="Acyl_transf_3"/>
    <property type="match status" value="1"/>
</dbReference>
<dbReference type="GO" id="GO:0016747">
    <property type="term" value="F:acyltransferase activity, transferring groups other than amino-acyl groups"/>
    <property type="evidence" value="ECO:0007669"/>
    <property type="project" value="InterPro"/>
</dbReference>
<dbReference type="GO" id="GO:0009103">
    <property type="term" value="P:lipopolysaccharide biosynthetic process"/>
    <property type="evidence" value="ECO:0007669"/>
    <property type="project" value="TreeGrafter"/>
</dbReference>
<keyword evidence="1" id="KW-0812">Transmembrane</keyword>
<reference evidence="3 4" key="1">
    <citation type="submission" date="2017-01" db="EMBL/GenBank/DDBJ databases">
        <authorList>
            <person name="Mah S.A."/>
            <person name="Swanson W.J."/>
            <person name="Moy G.W."/>
            <person name="Vacquier V.D."/>
        </authorList>
    </citation>
    <scope>NUCLEOTIDE SEQUENCE [LARGE SCALE GENOMIC DNA]</scope>
    <source>
        <strain evidence="3 4">DCY110</strain>
    </source>
</reference>
<organism evidence="3 4">
    <name type="scientific">Rhodoferax koreensis</name>
    <dbReference type="NCBI Taxonomy" id="1842727"/>
    <lineage>
        <taxon>Bacteria</taxon>
        <taxon>Pseudomonadati</taxon>
        <taxon>Pseudomonadota</taxon>
        <taxon>Betaproteobacteria</taxon>
        <taxon>Burkholderiales</taxon>
        <taxon>Comamonadaceae</taxon>
        <taxon>Rhodoferax</taxon>
    </lineage>
</organism>
<evidence type="ECO:0000313" key="4">
    <source>
        <dbReference type="Proteomes" id="UP000186609"/>
    </source>
</evidence>
<feature type="domain" description="Acyltransferase 3" evidence="2">
    <location>
        <begin position="3"/>
        <end position="313"/>
    </location>
</feature>
<feature type="transmembrane region" description="Helical" evidence="1">
    <location>
        <begin position="160"/>
        <end position="180"/>
    </location>
</feature>
<dbReference type="PANTHER" id="PTHR23028">
    <property type="entry name" value="ACETYLTRANSFERASE"/>
    <property type="match status" value="1"/>
</dbReference>
<sequence>MVFATAVLLSHSFPLTMGSNAGEPLFALFGTLTLGEVAVDCFFILSGFLISRSWLSEPRVLPYLKKRILRIIPGFVVAFLFSVFIAGWIGSTNGVSYLSQLNMLSLASNVLNLTQPNAPPTFEGSFFPDVNGSLWSIRYEFVCYLLVLLLGLMSIINRSFIMVSLWILSLAAFLIFRVGYADASAVGAIRGGDRVMLLRLLPMFLSGAVIGLLDLHRNASWKWLALAACLLIAGLTYRYTAEIALASAGAYLVLGVGFKSGKPKFIENLPDISYGVYLYAWPIQKLVVHFGFANGPWKLFFISLVLSVSAGVLSWHLIEKPALSLKKNRFLLSRLAGVKPS</sequence>
<feature type="transmembrane region" description="Helical" evidence="1">
    <location>
        <begin position="28"/>
        <end position="50"/>
    </location>
</feature>
<dbReference type="InterPro" id="IPR002656">
    <property type="entry name" value="Acyl_transf_3_dom"/>
</dbReference>
<dbReference type="KEGG" id="rhy:RD110_15525"/>
<evidence type="ECO:0000259" key="2">
    <source>
        <dbReference type="Pfam" id="PF01757"/>
    </source>
</evidence>
<dbReference type="EMBL" id="CP019236">
    <property type="protein sequence ID" value="APW38432.1"/>
    <property type="molecule type" value="Genomic_DNA"/>
</dbReference>
<feature type="transmembrane region" description="Helical" evidence="1">
    <location>
        <begin position="220"/>
        <end position="237"/>
    </location>
</feature>
<feature type="transmembrane region" description="Helical" evidence="1">
    <location>
        <begin position="195"/>
        <end position="213"/>
    </location>
</feature>